<evidence type="ECO:0000313" key="2">
    <source>
        <dbReference type="WBParaSite" id="PS1159_v2.g20935.t1"/>
    </source>
</evidence>
<reference evidence="2" key="1">
    <citation type="submission" date="2022-11" db="UniProtKB">
        <authorList>
            <consortium name="WormBaseParasite"/>
        </authorList>
    </citation>
    <scope>IDENTIFICATION</scope>
</reference>
<evidence type="ECO:0000313" key="1">
    <source>
        <dbReference type="Proteomes" id="UP000887580"/>
    </source>
</evidence>
<name>A0AC35FUN0_9BILA</name>
<accession>A0AC35FUN0</accession>
<dbReference type="Proteomes" id="UP000887580">
    <property type="component" value="Unplaced"/>
</dbReference>
<proteinExistence type="predicted"/>
<dbReference type="WBParaSite" id="PS1159_v2.g20935.t1">
    <property type="protein sequence ID" value="PS1159_v2.g20935.t1"/>
    <property type="gene ID" value="PS1159_v2.g20935"/>
</dbReference>
<sequence>MQKEVAIPASIAFPPFNKTFLPISEHNPLSEATAVFENVACKEFGDCDGQSSFVKSFNDFFEFEDDREEEDEE</sequence>
<organism evidence="1 2">
    <name type="scientific">Panagrolaimus sp. PS1159</name>
    <dbReference type="NCBI Taxonomy" id="55785"/>
    <lineage>
        <taxon>Eukaryota</taxon>
        <taxon>Metazoa</taxon>
        <taxon>Ecdysozoa</taxon>
        <taxon>Nematoda</taxon>
        <taxon>Chromadorea</taxon>
        <taxon>Rhabditida</taxon>
        <taxon>Tylenchina</taxon>
        <taxon>Panagrolaimomorpha</taxon>
        <taxon>Panagrolaimoidea</taxon>
        <taxon>Panagrolaimidae</taxon>
        <taxon>Panagrolaimus</taxon>
    </lineage>
</organism>
<protein>
    <submittedName>
        <fullName evidence="2">Uncharacterized protein</fullName>
    </submittedName>
</protein>